<evidence type="ECO:0000313" key="2">
    <source>
        <dbReference type="Proteomes" id="UP000694553"/>
    </source>
</evidence>
<accession>A0A8U7MP55</accession>
<reference evidence="2" key="1">
    <citation type="submission" date="2019-10" db="EMBL/GenBank/DDBJ databases">
        <title>Corvus moneduloides (New Caledonian crow) genome, bCorMon1, primary haplotype.</title>
        <authorList>
            <person name="Rutz C."/>
            <person name="Fungtammasan C."/>
            <person name="Mountcastle J."/>
            <person name="Formenti G."/>
            <person name="Chow W."/>
            <person name="Howe K."/>
            <person name="Steele M.P."/>
            <person name="Fernandes J."/>
            <person name="Gilbert M.T.P."/>
            <person name="Fedrigo O."/>
            <person name="Jarvis E.D."/>
            <person name="Gemmell N."/>
        </authorList>
    </citation>
    <scope>NUCLEOTIDE SEQUENCE [LARGE SCALE GENOMIC DNA]</scope>
</reference>
<accession>A0A8C3DCC2</accession>
<reference evidence="1" key="3">
    <citation type="submission" date="2025-09" db="UniProtKB">
        <authorList>
            <consortium name="Ensembl"/>
        </authorList>
    </citation>
    <scope>IDENTIFICATION</scope>
</reference>
<reference evidence="1" key="2">
    <citation type="submission" date="2025-08" db="UniProtKB">
        <authorList>
            <consortium name="Ensembl"/>
        </authorList>
    </citation>
    <scope>IDENTIFICATION</scope>
</reference>
<evidence type="ECO:0000313" key="1">
    <source>
        <dbReference type="Ensembl" id="ENSCMUP00000002089.2"/>
    </source>
</evidence>
<organism evidence="1 2">
    <name type="scientific">Corvus moneduloides</name>
    <name type="common">New Caledonian crow</name>
    <dbReference type="NCBI Taxonomy" id="1196302"/>
    <lineage>
        <taxon>Eukaryota</taxon>
        <taxon>Metazoa</taxon>
        <taxon>Chordata</taxon>
        <taxon>Craniata</taxon>
        <taxon>Vertebrata</taxon>
        <taxon>Euteleostomi</taxon>
        <taxon>Archelosauria</taxon>
        <taxon>Archosauria</taxon>
        <taxon>Dinosauria</taxon>
        <taxon>Saurischia</taxon>
        <taxon>Theropoda</taxon>
        <taxon>Coelurosauria</taxon>
        <taxon>Aves</taxon>
        <taxon>Neognathae</taxon>
        <taxon>Neoaves</taxon>
        <taxon>Telluraves</taxon>
        <taxon>Australaves</taxon>
        <taxon>Passeriformes</taxon>
        <taxon>Corvoidea</taxon>
        <taxon>Corvidae</taxon>
        <taxon>Corvus</taxon>
    </lineage>
</organism>
<keyword evidence="2" id="KW-1185">Reference proteome</keyword>
<dbReference type="Proteomes" id="UP000694553">
    <property type="component" value="Unassembled WGS sequence"/>
</dbReference>
<protein>
    <submittedName>
        <fullName evidence="1">Uncharacterized protein</fullName>
    </submittedName>
</protein>
<sequence>MLFRWHREAQNAFIQITRFEFSSLMNSSNLHEAILFSQSEWSPVVLYYYYFFLFHPLHKFPSANYHGSCFPPAARLIAVNSSLWSLSQLVLQQVTRKKRNVWEGIKIADLFLLGEAVLERRI</sequence>
<dbReference type="Ensembl" id="ENSCMUT00000002248.2">
    <property type="protein sequence ID" value="ENSCMUP00000002089.2"/>
    <property type="gene ID" value="ENSCMUG00000001427.2"/>
</dbReference>
<dbReference type="AlphaFoldDB" id="A0A8C3DCC2"/>
<name>A0A8C3DCC2_CORMO</name>
<proteinExistence type="predicted"/>